<dbReference type="Gene3D" id="6.10.140.1330">
    <property type="match status" value="1"/>
</dbReference>
<evidence type="ECO:0000313" key="13">
    <source>
        <dbReference type="EMBL" id="CAI5454913.1"/>
    </source>
</evidence>
<feature type="transmembrane region" description="Helical" evidence="11">
    <location>
        <begin position="251"/>
        <end position="270"/>
    </location>
</feature>
<gene>
    <name evidence="13" type="ORF">CAMP_LOCUS17550</name>
</gene>
<evidence type="ECO:0000256" key="3">
    <source>
        <dbReference type="ARBA" id="ARBA00022692"/>
    </source>
</evidence>
<feature type="compositionally biased region" description="Basic and acidic residues" evidence="10">
    <location>
        <begin position="763"/>
        <end position="784"/>
    </location>
</feature>
<dbReference type="GO" id="GO:0051453">
    <property type="term" value="P:regulation of intracellular pH"/>
    <property type="evidence" value="ECO:0007669"/>
    <property type="project" value="TreeGrafter"/>
</dbReference>
<dbReference type="GO" id="GO:0015385">
    <property type="term" value="F:sodium:proton antiporter activity"/>
    <property type="evidence" value="ECO:0007669"/>
    <property type="project" value="InterPro"/>
</dbReference>
<dbReference type="OrthoDB" id="196264at2759"/>
<reference evidence="13" key="1">
    <citation type="submission" date="2022-11" db="EMBL/GenBank/DDBJ databases">
        <authorList>
            <person name="Kikuchi T."/>
        </authorList>
    </citation>
    <scope>NUCLEOTIDE SEQUENCE</scope>
    <source>
        <strain evidence="13">PS1010</strain>
    </source>
</reference>
<evidence type="ECO:0000256" key="5">
    <source>
        <dbReference type="ARBA" id="ARBA00023053"/>
    </source>
</evidence>
<keyword evidence="7 11" id="KW-0472">Membrane</keyword>
<feature type="domain" description="Cation/H+ exchanger transmembrane" evidence="12">
    <location>
        <begin position="132"/>
        <end position="541"/>
    </location>
</feature>
<keyword evidence="8 9" id="KW-0739">Sodium transport</keyword>
<dbReference type="GO" id="GO:0005886">
    <property type="term" value="C:plasma membrane"/>
    <property type="evidence" value="ECO:0007669"/>
    <property type="project" value="TreeGrafter"/>
</dbReference>
<accession>A0A9P1J360</accession>
<keyword evidence="6 9" id="KW-0406">Ion transport</keyword>
<name>A0A9P1J360_9PELO</name>
<keyword evidence="3 9" id="KW-0812">Transmembrane</keyword>
<dbReference type="PANTHER" id="PTHR10110:SF112">
    <property type="entry name" value="SODIUM_HYDROGEN EXCHANGER"/>
    <property type="match status" value="1"/>
</dbReference>
<feature type="transmembrane region" description="Helical" evidence="11">
    <location>
        <begin position="6"/>
        <end position="26"/>
    </location>
</feature>
<keyword evidence="5" id="KW-0915">Sodium</keyword>
<evidence type="ECO:0000256" key="7">
    <source>
        <dbReference type="ARBA" id="ARBA00023136"/>
    </source>
</evidence>
<dbReference type="EMBL" id="CANHGI010000006">
    <property type="protein sequence ID" value="CAI5454913.1"/>
    <property type="molecule type" value="Genomic_DNA"/>
</dbReference>
<evidence type="ECO:0000256" key="2">
    <source>
        <dbReference type="ARBA" id="ARBA00022448"/>
    </source>
</evidence>
<dbReference type="PRINTS" id="PR01084">
    <property type="entry name" value="NAHEXCHNGR"/>
</dbReference>
<organism evidence="13 14">
    <name type="scientific">Caenorhabditis angaria</name>
    <dbReference type="NCBI Taxonomy" id="860376"/>
    <lineage>
        <taxon>Eukaryota</taxon>
        <taxon>Metazoa</taxon>
        <taxon>Ecdysozoa</taxon>
        <taxon>Nematoda</taxon>
        <taxon>Chromadorea</taxon>
        <taxon>Rhabditida</taxon>
        <taxon>Rhabditina</taxon>
        <taxon>Rhabditomorpha</taxon>
        <taxon>Rhabditoidea</taxon>
        <taxon>Rhabditidae</taxon>
        <taxon>Peloderinae</taxon>
        <taxon>Caenorhabditis</taxon>
    </lineage>
</organism>
<dbReference type="AlphaFoldDB" id="A0A9P1J360"/>
<comment type="subcellular location">
    <subcellularLocation>
        <location evidence="1">Membrane</location>
        <topology evidence="1">Multi-pass membrane protein</topology>
    </subcellularLocation>
</comment>
<comment type="similarity">
    <text evidence="9">Belongs to the monovalent cation:proton antiporter 1 (CPA1) transporter (TC 2.A.36) family.</text>
</comment>
<evidence type="ECO:0000256" key="11">
    <source>
        <dbReference type="SAM" id="Phobius"/>
    </source>
</evidence>
<evidence type="ECO:0000313" key="14">
    <source>
        <dbReference type="Proteomes" id="UP001152747"/>
    </source>
</evidence>
<feature type="transmembrane region" description="Helical" evidence="11">
    <location>
        <begin position="412"/>
        <end position="435"/>
    </location>
</feature>
<evidence type="ECO:0000256" key="1">
    <source>
        <dbReference type="ARBA" id="ARBA00004141"/>
    </source>
</evidence>
<dbReference type="InterPro" id="IPR006153">
    <property type="entry name" value="Cation/H_exchanger_TM"/>
</dbReference>
<feature type="region of interest" description="Disordered" evidence="10">
    <location>
        <begin position="754"/>
        <end position="784"/>
    </location>
</feature>
<evidence type="ECO:0000256" key="10">
    <source>
        <dbReference type="SAM" id="MobiDB-lite"/>
    </source>
</evidence>
<feature type="transmembrane region" description="Helical" evidence="11">
    <location>
        <begin position="153"/>
        <end position="170"/>
    </location>
</feature>
<evidence type="ECO:0000259" key="12">
    <source>
        <dbReference type="Pfam" id="PF00999"/>
    </source>
</evidence>
<evidence type="ECO:0000256" key="9">
    <source>
        <dbReference type="RuleBase" id="RU003722"/>
    </source>
</evidence>
<feature type="transmembrane region" description="Helical" evidence="11">
    <location>
        <begin position="282"/>
        <end position="304"/>
    </location>
</feature>
<keyword evidence="9" id="KW-0050">Antiport</keyword>
<feature type="compositionally biased region" description="Basic and acidic residues" evidence="10">
    <location>
        <begin position="729"/>
        <end position="739"/>
    </location>
</feature>
<proteinExistence type="inferred from homology"/>
<keyword evidence="2 9" id="KW-0813">Transport</keyword>
<sequence>MGAFPHFTFSFVFFAATSSDLFFLLASKQPTIRERSQNKTFSEAKTSRMRQFMPVFKKLALIGLVVLVSTQTVEEALKSSDTSTADFDSSMNGSIEINVTQEIQDKARHSLDLFHYSLAETGTPLVFMTILLVITIIKGTLRLPYIHFIPESVSLMVYGLLISFVISKWLGEYKLGDTKISELTMPPSLFFVYLLPAIVSDAGLSMQKGEFFQSLPKTLMFAVFGTIFNTIMLAITMWTCQKFYIFQGTPFMSFFLYATLMSAVDPVSVLSTFSEIDVKRPLFTLIFGESLLNDAITIVLYRTALNVINYNQNSGGSTLTFGEILYDCFLLFFCVSFFGILIGLVGAFAGVLLIKRFSGHQALLPIFQLIIPYILYLIAETFHYSGILACIASSMFMSHYMKSNVCVEMEFVVFTVSKTFASIAEMIIFIFLGLSSVAHSHKWDWNFIIISFLACLIIRAIMVVLCSFVSNKIVRKPDQIDFKDQMIVTHAGIRGAVCFGLVQSIDPSMIQEKEYFVTSTLMIIALTSLFQGCTIKVLMNWLKIEGDNGLPLDASNAMKIYKKFDKNVFRPLLTSKSMYLPTDETFKNLGLPKAVSTALRIGERSHTDLVEHGKAASIARPTASPFEKEILDDENLTIPAQPSTGRRTPVQRASIYSRHFFMPRPQSPRVSEDDSDKSYLTCPATIQKKRPTFNPNEVYNQSTFSGPITSCRVGKRHNSTGDGGLELKPVLKEPPREKKISRTVVSGNKTFVVDNDELSAIDESPKKPDRVVFKTPDEDSHESE</sequence>
<evidence type="ECO:0000256" key="4">
    <source>
        <dbReference type="ARBA" id="ARBA00022989"/>
    </source>
</evidence>
<evidence type="ECO:0000256" key="8">
    <source>
        <dbReference type="ARBA" id="ARBA00023201"/>
    </source>
</evidence>
<feature type="region of interest" description="Disordered" evidence="10">
    <location>
        <begin position="710"/>
        <end position="739"/>
    </location>
</feature>
<keyword evidence="14" id="KW-1185">Reference proteome</keyword>
<comment type="caution">
    <text evidence="13">The sequence shown here is derived from an EMBL/GenBank/DDBJ whole genome shotgun (WGS) entry which is preliminary data.</text>
</comment>
<dbReference type="GO" id="GO:0015386">
    <property type="term" value="F:potassium:proton antiporter activity"/>
    <property type="evidence" value="ECO:0007669"/>
    <property type="project" value="TreeGrafter"/>
</dbReference>
<dbReference type="InterPro" id="IPR018422">
    <property type="entry name" value="Cation/H_exchanger_CPA1"/>
</dbReference>
<dbReference type="InterPro" id="IPR004709">
    <property type="entry name" value="NaH_exchanger"/>
</dbReference>
<feature type="transmembrane region" description="Helical" evidence="11">
    <location>
        <begin position="516"/>
        <end position="538"/>
    </location>
</feature>
<evidence type="ECO:0000256" key="6">
    <source>
        <dbReference type="ARBA" id="ARBA00023065"/>
    </source>
</evidence>
<dbReference type="GO" id="GO:0098719">
    <property type="term" value="P:sodium ion import across plasma membrane"/>
    <property type="evidence" value="ECO:0007669"/>
    <property type="project" value="TreeGrafter"/>
</dbReference>
<feature type="transmembrane region" description="Helical" evidence="11">
    <location>
        <begin position="218"/>
        <end position="239"/>
    </location>
</feature>
<dbReference type="PANTHER" id="PTHR10110">
    <property type="entry name" value="SODIUM/HYDROGEN EXCHANGER"/>
    <property type="match status" value="1"/>
</dbReference>
<dbReference type="Pfam" id="PF00999">
    <property type="entry name" value="Na_H_Exchanger"/>
    <property type="match status" value="1"/>
</dbReference>
<dbReference type="NCBIfam" id="TIGR00840">
    <property type="entry name" value="b_cpa1"/>
    <property type="match status" value="1"/>
</dbReference>
<feature type="transmembrane region" description="Helical" evidence="11">
    <location>
        <begin position="122"/>
        <end position="141"/>
    </location>
</feature>
<keyword evidence="4 11" id="KW-1133">Transmembrane helix</keyword>
<feature type="transmembrane region" description="Helical" evidence="11">
    <location>
        <begin position="324"/>
        <end position="354"/>
    </location>
</feature>
<dbReference type="Proteomes" id="UP001152747">
    <property type="component" value="Unassembled WGS sequence"/>
</dbReference>
<feature type="transmembrane region" description="Helical" evidence="11">
    <location>
        <begin position="447"/>
        <end position="470"/>
    </location>
</feature>
<protein>
    <recommendedName>
        <fullName evidence="9">Sodium/hydrogen exchanger</fullName>
    </recommendedName>
</protein>